<dbReference type="PRINTS" id="PR00598">
    <property type="entry name" value="HTHMARR"/>
</dbReference>
<sequence length="146" mass="16115">MRAEHQGSPEPLTRLSSSILANLKHRGPLAISELAAIEGVQAQSLTRVVQELERQGRVARRRSSTDKRRQDIAVTEAGEQALREHVRDGNAWLASALARTLTPAERGLLRLAGELMQQLALVDLDLTERTAPEEDGRRPGEEGRAR</sequence>
<dbReference type="InterPro" id="IPR036390">
    <property type="entry name" value="WH_DNA-bd_sf"/>
</dbReference>
<dbReference type="PROSITE" id="PS50995">
    <property type="entry name" value="HTH_MARR_2"/>
    <property type="match status" value="1"/>
</dbReference>
<feature type="domain" description="HTH marR-type" evidence="2">
    <location>
        <begin position="1"/>
        <end position="118"/>
    </location>
</feature>
<dbReference type="InterPro" id="IPR052526">
    <property type="entry name" value="HTH-type_Bedaq_tolerance"/>
</dbReference>
<gene>
    <name evidence="3" type="ORF">G5C51_02580</name>
</gene>
<dbReference type="EMBL" id="JAAKZV010000005">
    <property type="protein sequence ID" value="NGN62788.1"/>
    <property type="molecule type" value="Genomic_DNA"/>
</dbReference>
<dbReference type="PANTHER" id="PTHR39515:SF2">
    <property type="entry name" value="HTH-TYPE TRANSCRIPTIONAL REGULATOR RV0880"/>
    <property type="match status" value="1"/>
</dbReference>
<reference evidence="3 4" key="1">
    <citation type="submission" date="2020-02" db="EMBL/GenBank/DDBJ databases">
        <title>Whole-genome analyses of novel actinobacteria.</title>
        <authorList>
            <person name="Sahin N."/>
        </authorList>
    </citation>
    <scope>NUCLEOTIDE SEQUENCE [LARGE SCALE GENOMIC DNA]</scope>
    <source>
        <strain evidence="3 4">A7024</strain>
    </source>
</reference>
<dbReference type="InterPro" id="IPR000835">
    <property type="entry name" value="HTH_MarR-typ"/>
</dbReference>
<dbReference type="PANTHER" id="PTHR39515">
    <property type="entry name" value="CONSERVED PROTEIN"/>
    <property type="match status" value="1"/>
</dbReference>
<dbReference type="Pfam" id="PF01047">
    <property type="entry name" value="MarR"/>
    <property type="match status" value="1"/>
</dbReference>
<dbReference type="GO" id="GO:0003700">
    <property type="term" value="F:DNA-binding transcription factor activity"/>
    <property type="evidence" value="ECO:0007669"/>
    <property type="project" value="InterPro"/>
</dbReference>
<evidence type="ECO:0000313" key="4">
    <source>
        <dbReference type="Proteomes" id="UP000481583"/>
    </source>
</evidence>
<dbReference type="AlphaFoldDB" id="A0A6G4TUL2"/>
<proteinExistence type="predicted"/>
<evidence type="ECO:0000256" key="1">
    <source>
        <dbReference type="SAM" id="MobiDB-lite"/>
    </source>
</evidence>
<evidence type="ECO:0000259" key="2">
    <source>
        <dbReference type="PROSITE" id="PS50995"/>
    </source>
</evidence>
<dbReference type="Proteomes" id="UP000481583">
    <property type="component" value="Unassembled WGS sequence"/>
</dbReference>
<keyword evidence="4" id="KW-1185">Reference proteome</keyword>
<dbReference type="SUPFAM" id="SSF46785">
    <property type="entry name" value="Winged helix' DNA-binding domain"/>
    <property type="match status" value="1"/>
</dbReference>
<feature type="compositionally biased region" description="Basic and acidic residues" evidence="1">
    <location>
        <begin position="126"/>
        <end position="146"/>
    </location>
</feature>
<protein>
    <submittedName>
        <fullName evidence="3">MarR family transcriptional regulator</fullName>
    </submittedName>
</protein>
<accession>A0A6G4TUL2</accession>
<organism evidence="3 4">
    <name type="scientific">Streptomyces coryli</name>
    <dbReference type="NCBI Taxonomy" id="1128680"/>
    <lineage>
        <taxon>Bacteria</taxon>
        <taxon>Bacillati</taxon>
        <taxon>Actinomycetota</taxon>
        <taxon>Actinomycetes</taxon>
        <taxon>Kitasatosporales</taxon>
        <taxon>Streptomycetaceae</taxon>
        <taxon>Streptomyces</taxon>
    </lineage>
</organism>
<dbReference type="Gene3D" id="1.10.10.10">
    <property type="entry name" value="Winged helix-like DNA-binding domain superfamily/Winged helix DNA-binding domain"/>
    <property type="match status" value="1"/>
</dbReference>
<dbReference type="InterPro" id="IPR036388">
    <property type="entry name" value="WH-like_DNA-bd_sf"/>
</dbReference>
<feature type="region of interest" description="Disordered" evidence="1">
    <location>
        <begin position="125"/>
        <end position="146"/>
    </location>
</feature>
<comment type="caution">
    <text evidence="3">The sequence shown here is derived from an EMBL/GenBank/DDBJ whole genome shotgun (WGS) entry which is preliminary data.</text>
</comment>
<dbReference type="Gene3D" id="1.10.287.100">
    <property type="match status" value="1"/>
</dbReference>
<dbReference type="SMART" id="SM00347">
    <property type="entry name" value="HTH_MARR"/>
    <property type="match status" value="1"/>
</dbReference>
<name>A0A6G4TUL2_9ACTN</name>
<evidence type="ECO:0000313" key="3">
    <source>
        <dbReference type="EMBL" id="NGN62788.1"/>
    </source>
</evidence>